<dbReference type="PANTHER" id="PTHR47027:SF8">
    <property type="entry name" value="RIBONUCLEASE H"/>
    <property type="match status" value="1"/>
</dbReference>
<dbReference type="PROSITE" id="PS50878">
    <property type="entry name" value="RT_POL"/>
    <property type="match status" value="1"/>
</dbReference>
<evidence type="ECO:0000256" key="1">
    <source>
        <dbReference type="ARBA" id="ARBA00012493"/>
    </source>
</evidence>
<gene>
    <name evidence="3" type="ORF">FD755_021205</name>
</gene>
<dbReference type="SUPFAM" id="SSF56672">
    <property type="entry name" value="DNA/RNA polymerases"/>
    <property type="match status" value="1"/>
</dbReference>
<organism evidence="3 4">
    <name type="scientific">Muntiacus reevesi</name>
    <name type="common">Reeves' muntjac</name>
    <name type="synonym">Cervus reevesi</name>
    <dbReference type="NCBI Taxonomy" id="9886"/>
    <lineage>
        <taxon>Eukaryota</taxon>
        <taxon>Metazoa</taxon>
        <taxon>Chordata</taxon>
        <taxon>Craniata</taxon>
        <taxon>Vertebrata</taxon>
        <taxon>Euteleostomi</taxon>
        <taxon>Mammalia</taxon>
        <taxon>Eutheria</taxon>
        <taxon>Laurasiatheria</taxon>
        <taxon>Artiodactyla</taxon>
        <taxon>Ruminantia</taxon>
        <taxon>Pecora</taxon>
        <taxon>Cervidae</taxon>
        <taxon>Muntiacinae</taxon>
        <taxon>Muntiacus</taxon>
    </lineage>
</organism>
<dbReference type="InterPro" id="IPR000477">
    <property type="entry name" value="RT_dom"/>
</dbReference>
<protein>
    <recommendedName>
        <fullName evidence="1">RNA-directed DNA polymerase</fullName>
        <ecNumber evidence="1">2.7.7.49</ecNumber>
    </recommendedName>
</protein>
<dbReference type="EMBL" id="VCEB01000019">
    <property type="protein sequence ID" value="KAB0367881.1"/>
    <property type="molecule type" value="Genomic_DNA"/>
</dbReference>
<dbReference type="InterPro" id="IPR043502">
    <property type="entry name" value="DNA/RNA_pol_sf"/>
</dbReference>
<proteinExistence type="predicted"/>
<name>A0A5N3X210_MUNRE</name>
<comment type="caution">
    <text evidence="3">The sequence shown here is derived from an EMBL/GenBank/DDBJ whole genome shotgun (WGS) entry which is preliminary data.</text>
</comment>
<dbReference type="EC" id="2.7.7.49" evidence="1"/>
<evidence type="ECO:0000259" key="2">
    <source>
        <dbReference type="PROSITE" id="PS50878"/>
    </source>
</evidence>
<feature type="domain" description="Reverse transcriptase" evidence="2">
    <location>
        <begin position="1"/>
        <end position="116"/>
    </location>
</feature>
<evidence type="ECO:0000313" key="4">
    <source>
        <dbReference type="Proteomes" id="UP000326062"/>
    </source>
</evidence>
<reference evidence="3 4" key="1">
    <citation type="submission" date="2019-06" db="EMBL/GenBank/DDBJ databases">
        <title>Discovery of a novel chromosome fission-fusion reversal in muntjac.</title>
        <authorList>
            <person name="Mudd A.B."/>
            <person name="Bredeson J.V."/>
            <person name="Baum R."/>
            <person name="Hockemeyer D."/>
            <person name="Rokhsar D.S."/>
        </authorList>
    </citation>
    <scope>NUCLEOTIDE SEQUENCE [LARGE SCALE GENOMIC DNA]</scope>
    <source>
        <strain evidence="3">UCam_UCB_Mr</strain>
        <tissue evidence="3">Fibroblast cell line</tissue>
    </source>
</reference>
<evidence type="ECO:0000313" key="3">
    <source>
        <dbReference type="EMBL" id="KAB0367881.1"/>
    </source>
</evidence>
<dbReference type="PANTHER" id="PTHR47027">
    <property type="entry name" value="REVERSE TRANSCRIPTASE DOMAIN-CONTAINING PROTEIN"/>
    <property type="match status" value="1"/>
</dbReference>
<dbReference type="GO" id="GO:0003964">
    <property type="term" value="F:RNA-directed DNA polymerase activity"/>
    <property type="evidence" value="ECO:0007669"/>
    <property type="project" value="UniProtKB-EC"/>
</dbReference>
<dbReference type="Pfam" id="PF00078">
    <property type="entry name" value="RVT_1"/>
    <property type="match status" value="1"/>
</dbReference>
<sequence length="180" mass="19999">MACGLTSCGSWALECGLTTCEYIMRNTGLEEAQAGIKIDGRNINSLRYADDTTLMAESEEELKSLLMKVKEESEKVGLKLNIQKTKIMASGPITSWEIDGETVETVADFIFLGSKITADGDCSHEIKRRLLLGRKVMTNLDRILKSRDITLPTKVHLVKGMVFPVVMYGCESWTIKKAEC</sequence>
<keyword evidence="4" id="KW-1185">Reference proteome</keyword>
<dbReference type="Proteomes" id="UP000326062">
    <property type="component" value="Chromosome 17"/>
</dbReference>
<dbReference type="AlphaFoldDB" id="A0A5N3X210"/>
<accession>A0A5N3X210</accession>